<accession>A0AAJ1IFT3</accession>
<proteinExistence type="predicted"/>
<organism evidence="3 4">
    <name type="scientific">Candidatus Thalassospirochaeta sargassi</name>
    <dbReference type="NCBI Taxonomy" id="3119039"/>
    <lineage>
        <taxon>Bacteria</taxon>
        <taxon>Pseudomonadati</taxon>
        <taxon>Spirochaetota</taxon>
        <taxon>Spirochaetia</taxon>
        <taxon>Spirochaetales</taxon>
        <taxon>Spirochaetaceae</taxon>
        <taxon>Candidatus Thalassospirochaeta</taxon>
    </lineage>
</organism>
<gene>
    <name evidence="3" type="ORF">PQJ61_17355</name>
</gene>
<dbReference type="Proteomes" id="UP001221217">
    <property type="component" value="Unassembled WGS sequence"/>
</dbReference>
<dbReference type="InterPro" id="IPR049492">
    <property type="entry name" value="BD-FAE-like_dom"/>
</dbReference>
<feature type="domain" description="BD-FAE-like" evidence="2">
    <location>
        <begin position="52"/>
        <end position="240"/>
    </location>
</feature>
<dbReference type="SUPFAM" id="SSF53474">
    <property type="entry name" value="alpha/beta-Hydrolases"/>
    <property type="match status" value="1"/>
</dbReference>
<protein>
    <submittedName>
        <fullName evidence="3">Alpha/beta hydrolase</fullName>
    </submittedName>
</protein>
<reference evidence="3 4" key="1">
    <citation type="submission" date="2022-12" db="EMBL/GenBank/DDBJ databases">
        <title>Metagenome assembled genome from gulf of manar.</title>
        <authorList>
            <person name="Kohli P."/>
            <person name="Pk S."/>
            <person name="Venkata Ramana C."/>
            <person name="Sasikala C."/>
        </authorList>
    </citation>
    <scope>NUCLEOTIDE SEQUENCE [LARGE SCALE GENOMIC DNA]</scope>
    <source>
        <strain evidence="3">JB008</strain>
    </source>
</reference>
<evidence type="ECO:0000313" key="3">
    <source>
        <dbReference type="EMBL" id="MDC7228532.1"/>
    </source>
</evidence>
<sequence>MTAIILYAGKMLIPESTEVSEMILESQQKPPAPGTVHLDLKYRGILHPDAQLDIYAPLKIYTPGEAPLVVFFHGGSWVHGDKITIRIIDRFLNRLRENGYFVAAVNYRCSVFSGLKGPVKNGQAAVKWLIKNADNYGFDKENIGLYGVSAGGHIALMTETEFRNQHCISLVLAECAPTDINAMADGEAFASSDLLNKFPARYLSRYSPVNYTSTDMAPVLIYHGDADKIVHVNQAYRLNDAITNAGGYAELEIYEQGTHAFLDMSDELWYEQETRALVFMEKFFY</sequence>
<dbReference type="Gene3D" id="3.40.50.1820">
    <property type="entry name" value="alpha/beta hydrolase"/>
    <property type="match status" value="1"/>
</dbReference>
<comment type="caution">
    <text evidence="3">The sequence shown here is derived from an EMBL/GenBank/DDBJ whole genome shotgun (WGS) entry which is preliminary data.</text>
</comment>
<evidence type="ECO:0000313" key="4">
    <source>
        <dbReference type="Proteomes" id="UP001221217"/>
    </source>
</evidence>
<dbReference type="InterPro" id="IPR050300">
    <property type="entry name" value="GDXG_lipolytic_enzyme"/>
</dbReference>
<dbReference type="EMBL" id="JAQQAL010000051">
    <property type="protein sequence ID" value="MDC7228532.1"/>
    <property type="molecule type" value="Genomic_DNA"/>
</dbReference>
<evidence type="ECO:0000256" key="1">
    <source>
        <dbReference type="ARBA" id="ARBA00022801"/>
    </source>
</evidence>
<dbReference type="InterPro" id="IPR029058">
    <property type="entry name" value="AB_hydrolase_fold"/>
</dbReference>
<keyword evidence="1 3" id="KW-0378">Hydrolase</keyword>
<dbReference type="GO" id="GO:0016787">
    <property type="term" value="F:hydrolase activity"/>
    <property type="evidence" value="ECO:0007669"/>
    <property type="project" value="UniProtKB-KW"/>
</dbReference>
<dbReference type="AlphaFoldDB" id="A0AAJ1IFT3"/>
<name>A0AAJ1IFT3_9SPIO</name>
<dbReference type="PANTHER" id="PTHR48081">
    <property type="entry name" value="AB HYDROLASE SUPERFAMILY PROTEIN C4A8.06C"/>
    <property type="match status" value="1"/>
</dbReference>
<dbReference type="Pfam" id="PF20434">
    <property type="entry name" value="BD-FAE"/>
    <property type="match status" value="1"/>
</dbReference>
<evidence type="ECO:0000259" key="2">
    <source>
        <dbReference type="Pfam" id="PF20434"/>
    </source>
</evidence>
<dbReference type="PANTHER" id="PTHR48081:SF13">
    <property type="entry name" value="ALPHA_BETA HYDROLASE"/>
    <property type="match status" value="1"/>
</dbReference>